<dbReference type="OrthoDB" id="9807461at2"/>
<comment type="caution">
    <text evidence="10">The sequence shown here is derived from an EMBL/GenBank/DDBJ whole genome shotgun (WGS) entry which is preliminary data.</text>
</comment>
<dbReference type="Pfam" id="PF03477">
    <property type="entry name" value="ATP-cone"/>
    <property type="match status" value="1"/>
</dbReference>
<proteinExistence type="inferred from homology"/>
<keyword evidence="3 8" id="KW-0862">Zinc</keyword>
<evidence type="ECO:0000256" key="3">
    <source>
        <dbReference type="ARBA" id="ARBA00022833"/>
    </source>
</evidence>
<keyword evidence="8" id="KW-0479">Metal-binding</keyword>
<dbReference type="Pfam" id="PF22811">
    <property type="entry name" value="Zn_ribbon_NrdR"/>
    <property type="match status" value="1"/>
</dbReference>
<gene>
    <name evidence="8" type="primary">nrdR</name>
    <name evidence="10" type="ORF">CBW42_02280</name>
</gene>
<evidence type="ECO:0000256" key="5">
    <source>
        <dbReference type="ARBA" id="ARBA00023015"/>
    </source>
</evidence>
<name>A0A252F6N1_9FIRM</name>
<reference evidence="10 11" key="1">
    <citation type="submission" date="2017-05" db="EMBL/GenBank/DDBJ databases">
        <title>Butyricicoccus porcorum sp. nov. a butyrate-producing bacterium from the swine intestinal tract.</title>
        <authorList>
            <person name="Trachsel J."/>
            <person name="Humphrey S."/>
            <person name="Allen H.K."/>
        </authorList>
    </citation>
    <scope>NUCLEOTIDE SEQUENCE [LARGE SCALE GENOMIC DNA]</scope>
    <source>
        <strain evidence="10">BB10</strain>
    </source>
</reference>
<dbReference type="Proteomes" id="UP000194903">
    <property type="component" value="Unassembled WGS sequence"/>
</dbReference>
<dbReference type="InterPro" id="IPR003796">
    <property type="entry name" value="RNR_NrdR-like"/>
</dbReference>
<comment type="similarity">
    <text evidence="8">Belongs to the NrdR family.</text>
</comment>
<dbReference type="GO" id="GO:0008270">
    <property type="term" value="F:zinc ion binding"/>
    <property type="evidence" value="ECO:0007669"/>
    <property type="project" value="UniProtKB-UniRule"/>
</dbReference>
<dbReference type="HAMAP" id="MF_00440">
    <property type="entry name" value="NrdR"/>
    <property type="match status" value="1"/>
</dbReference>
<evidence type="ECO:0000256" key="8">
    <source>
        <dbReference type="HAMAP-Rule" id="MF_00440"/>
    </source>
</evidence>
<comment type="cofactor">
    <cofactor evidence="8">
        <name>Zn(2+)</name>
        <dbReference type="ChEBI" id="CHEBI:29105"/>
    </cofactor>
    <text evidence="8">Binds 1 zinc ion.</text>
</comment>
<evidence type="ECO:0000256" key="6">
    <source>
        <dbReference type="ARBA" id="ARBA00023125"/>
    </source>
</evidence>
<dbReference type="NCBIfam" id="TIGR00244">
    <property type="entry name" value="transcriptional regulator NrdR"/>
    <property type="match status" value="1"/>
</dbReference>
<keyword evidence="2 8" id="KW-0547">Nucleotide-binding</keyword>
<dbReference type="PANTHER" id="PTHR30455">
    <property type="entry name" value="TRANSCRIPTIONAL REPRESSOR NRDR"/>
    <property type="match status" value="1"/>
</dbReference>
<dbReference type="RefSeq" id="WP_087017341.1">
    <property type="nucleotide sequence ID" value="NZ_CP178353.1"/>
</dbReference>
<dbReference type="EMBL" id="NHOC01000002">
    <property type="protein sequence ID" value="OUM21421.1"/>
    <property type="molecule type" value="Genomic_DNA"/>
</dbReference>
<dbReference type="InterPro" id="IPR005144">
    <property type="entry name" value="ATP-cone_dom"/>
</dbReference>
<keyword evidence="7 8" id="KW-0804">Transcription</keyword>
<keyword evidence="5 8" id="KW-0805">Transcription regulation</keyword>
<sequence>MKCPYCKHTESKVIDSRSTVDGESIRRRRVCLHCGKRFTTYETVETSSLMVIKKDGSRQQFDRDKLMRGIVKACEKRPVTTAQMDSLLADMEQKLYGRLENEVSSETIGEMVLERLVHIDEVAYIRFASVYRDFQDVHSFMEELMRMKHIDSKGTEI</sequence>
<keyword evidence="6 8" id="KW-0238">DNA-binding</keyword>
<dbReference type="GO" id="GO:0003677">
    <property type="term" value="F:DNA binding"/>
    <property type="evidence" value="ECO:0007669"/>
    <property type="project" value="UniProtKB-KW"/>
</dbReference>
<organism evidence="10 11">
    <name type="scientific">Butyricicoccus porcorum</name>
    <dbReference type="NCBI Taxonomy" id="1945634"/>
    <lineage>
        <taxon>Bacteria</taxon>
        <taxon>Bacillati</taxon>
        <taxon>Bacillota</taxon>
        <taxon>Clostridia</taxon>
        <taxon>Eubacteriales</taxon>
        <taxon>Butyricicoccaceae</taxon>
        <taxon>Butyricicoccus</taxon>
    </lineage>
</organism>
<keyword evidence="11" id="KW-1185">Reference proteome</keyword>
<evidence type="ECO:0000259" key="9">
    <source>
        <dbReference type="PROSITE" id="PS51161"/>
    </source>
</evidence>
<accession>A0A252F6N1</accession>
<feature type="zinc finger region" evidence="8">
    <location>
        <begin position="3"/>
        <end position="34"/>
    </location>
</feature>
<evidence type="ECO:0000256" key="4">
    <source>
        <dbReference type="ARBA" id="ARBA00022840"/>
    </source>
</evidence>
<evidence type="ECO:0000313" key="11">
    <source>
        <dbReference type="Proteomes" id="UP000194903"/>
    </source>
</evidence>
<comment type="function">
    <text evidence="8">Negatively regulates transcription of bacterial ribonucleotide reductase nrd genes and operons by binding to NrdR-boxes.</text>
</comment>
<dbReference type="PANTHER" id="PTHR30455:SF2">
    <property type="entry name" value="TRANSCRIPTIONAL REPRESSOR NRDR"/>
    <property type="match status" value="1"/>
</dbReference>
<dbReference type="InterPro" id="IPR055173">
    <property type="entry name" value="NrdR-like_N"/>
</dbReference>
<dbReference type="GO" id="GO:0045892">
    <property type="term" value="P:negative regulation of DNA-templated transcription"/>
    <property type="evidence" value="ECO:0007669"/>
    <property type="project" value="UniProtKB-UniRule"/>
</dbReference>
<feature type="domain" description="ATP-cone" evidence="9">
    <location>
        <begin position="49"/>
        <end position="139"/>
    </location>
</feature>
<keyword evidence="8" id="KW-0863">Zinc-finger</keyword>
<evidence type="ECO:0000256" key="2">
    <source>
        <dbReference type="ARBA" id="ARBA00022741"/>
    </source>
</evidence>
<dbReference type="AlphaFoldDB" id="A0A252F6N1"/>
<keyword evidence="1 8" id="KW-0678">Repressor</keyword>
<dbReference type="GO" id="GO:0005524">
    <property type="term" value="F:ATP binding"/>
    <property type="evidence" value="ECO:0007669"/>
    <property type="project" value="UniProtKB-UniRule"/>
</dbReference>
<evidence type="ECO:0000256" key="7">
    <source>
        <dbReference type="ARBA" id="ARBA00023163"/>
    </source>
</evidence>
<protein>
    <recommendedName>
        <fullName evidence="8">Transcriptional repressor NrdR</fullName>
    </recommendedName>
</protein>
<keyword evidence="4 8" id="KW-0067">ATP-binding</keyword>
<dbReference type="PROSITE" id="PS51161">
    <property type="entry name" value="ATP_CONE"/>
    <property type="match status" value="1"/>
</dbReference>
<evidence type="ECO:0000313" key="10">
    <source>
        <dbReference type="EMBL" id="OUM21421.1"/>
    </source>
</evidence>
<evidence type="ECO:0000256" key="1">
    <source>
        <dbReference type="ARBA" id="ARBA00022491"/>
    </source>
</evidence>